<evidence type="ECO:0000256" key="4">
    <source>
        <dbReference type="ARBA" id="ARBA00022553"/>
    </source>
</evidence>
<dbReference type="InterPro" id="IPR032675">
    <property type="entry name" value="LRR_dom_sf"/>
</dbReference>
<keyword evidence="18" id="KW-1185">Reference proteome</keyword>
<dbReference type="Gramene" id="Manes.03G042100.1.v8.1">
    <property type="protein sequence ID" value="Manes.03G042100.1.v8.1.CDS"/>
    <property type="gene ID" value="Manes.03G042100.v8.1"/>
</dbReference>
<dbReference type="EMBL" id="CM004389">
    <property type="protein sequence ID" value="OAY54021.1"/>
    <property type="molecule type" value="Genomic_DNA"/>
</dbReference>
<dbReference type="SUPFAM" id="SSF56112">
    <property type="entry name" value="Protein kinase-like (PK-like)"/>
    <property type="match status" value="1"/>
</dbReference>
<dbReference type="FunFam" id="1.10.510.10:FF:000480">
    <property type="entry name" value="Pollen receptor-like kinase 1"/>
    <property type="match status" value="1"/>
</dbReference>
<dbReference type="Gene3D" id="3.30.200.20">
    <property type="entry name" value="Phosphorylase Kinase, domain 1"/>
    <property type="match status" value="1"/>
</dbReference>
<keyword evidence="10 14" id="KW-0472">Membrane</keyword>
<evidence type="ECO:0000256" key="1">
    <source>
        <dbReference type="ARBA" id="ARBA00004167"/>
    </source>
</evidence>
<dbReference type="FunFam" id="3.80.10.10:FF:000400">
    <property type="entry name" value="Nuclear pore complex protein NUP107"/>
    <property type="match status" value="1"/>
</dbReference>
<evidence type="ECO:0000256" key="5">
    <source>
        <dbReference type="ARBA" id="ARBA00022614"/>
    </source>
</evidence>
<evidence type="ECO:0000256" key="3">
    <source>
        <dbReference type="ARBA" id="ARBA00022512"/>
    </source>
</evidence>
<keyword evidence="8" id="KW-0677">Repeat</keyword>
<dbReference type="GO" id="GO:0005886">
    <property type="term" value="C:plasma membrane"/>
    <property type="evidence" value="ECO:0000318"/>
    <property type="project" value="GO_Central"/>
</dbReference>
<accession>A0A2C9W4D3</accession>
<dbReference type="PANTHER" id="PTHR48007:SF29">
    <property type="entry name" value="POLLEN RECEPTOR-LIKE KINASE 3"/>
    <property type="match status" value="1"/>
</dbReference>
<evidence type="ECO:0000256" key="15">
    <source>
        <dbReference type="SAM" id="SignalP"/>
    </source>
</evidence>
<dbReference type="PANTHER" id="PTHR48007">
    <property type="entry name" value="LEUCINE-RICH REPEAT RECEPTOR-LIKE PROTEIN KINASE PXC1"/>
    <property type="match status" value="1"/>
</dbReference>
<dbReference type="Pfam" id="PF00560">
    <property type="entry name" value="LRR_1"/>
    <property type="match status" value="1"/>
</dbReference>
<keyword evidence="4" id="KW-0597">Phosphoprotein</keyword>
<keyword evidence="6 14" id="KW-0812">Transmembrane</keyword>
<comment type="caution">
    <text evidence="17">The sequence shown here is derived from an EMBL/GenBank/DDBJ whole genome shotgun (WGS) entry which is preliminary data.</text>
</comment>
<dbReference type="Gene3D" id="3.80.10.10">
    <property type="entry name" value="Ribonuclease Inhibitor"/>
    <property type="match status" value="2"/>
</dbReference>
<reference evidence="18" key="1">
    <citation type="journal article" date="2016" name="Nat. Biotechnol.">
        <title>Sequencing wild and cultivated cassava and related species reveals extensive interspecific hybridization and genetic diversity.</title>
        <authorList>
            <person name="Bredeson J.V."/>
            <person name="Lyons J.B."/>
            <person name="Prochnik S.E."/>
            <person name="Wu G.A."/>
            <person name="Ha C.M."/>
            <person name="Edsinger-Gonzales E."/>
            <person name="Grimwood J."/>
            <person name="Schmutz J."/>
            <person name="Rabbi I.Y."/>
            <person name="Egesi C."/>
            <person name="Nauluvula P."/>
            <person name="Lebot V."/>
            <person name="Ndunguru J."/>
            <person name="Mkamilo G."/>
            <person name="Bart R.S."/>
            <person name="Setter T.L."/>
            <person name="Gleadow R.M."/>
            <person name="Kulakow P."/>
            <person name="Ferguson M.E."/>
            <person name="Rounsley S."/>
            <person name="Rokhsar D.S."/>
        </authorList>
    </citation>
    <scope>NUCLEOTIDE SEQUENCE [LARGE SCALE GENOMIC DNA]</scope>
    <source>
        <strain evidence="18">cv. AM560-2</strain>
    </source>
</reference>
<feature type="domain" description="Protein kinase" evidence="16">
    <location>
        <begin position="350"/>
        <end position="627"/>
    </location>
</feature>
<evidence type="ECO:0000256" key="10">
    <source>
        <dbReference type="ARBA" id="ARBA00023136"/>
    </source>
</evidence>
<feature type="region of interest" description="Disordered" evidence="13">
    <location>
        <begin position="294"/>
        <end position="329"/>
    </location>
</feature>
<dbReference type="GO" id="GO:0010183">
    <property type="term" value="P:pollen tube guidance"/>
    <property type="evidence" value="ECO:0000318"/>
    <property type="project" value="GO_Central"/>
</dbReference>
<keyword evidence="3" id="KW-0134">Cell wall</keyword>
<sequence>MTVVHLLVLLFLLTLSLCNLSFSLTEDEALLQFKKSLTQTDALDDWVSGSDPCVEKWAGAICSRGALTGLHLSNMGLSGTIDVEALQQLPGLRTISFGNNKFSGPIPQFNKLGTLKSLLLSQNKFSGEIPNDFFATMSSLKKIWISNNTFTGKIPESVMQLSHLKELHLEWNQFSGQIPPLKQPKLLISSLNFSHNKLEGEIPSSFSTFTAASFAENDGLCGKPLDKSCSKPSPPPTIVRVSEATHKTDSKSTTWFGVVMLAIIVLMIFCAMCPARRRHKDDDFSRLEKENLDEVGLSRRGQGSSRRPASESSRKSTSSRRAPFNPKNRMGDMIMLNAEKGSFGMSDLMKAAAQVLGNGGLGSAYKAMLTNGLSVVVKRIREMNMLGKDAFDAEMRRFGRINNKNILAPLAFYFRKEEKLLVTEFMPNGSLLYVLHGDRGICHAALDWPTRLKIIKGIANGLHFLYTNYSNYNLPHGNLKSSNVLLNETYEPLLTDYALDPLINPNHSARTMFAYKSPEYLANRQVSHKSDVYCLGIIILEVMTGKFPSQYLSNGRGGTDVVQWVRQASSEGKEQELIDPEIASNSSSESLQQMVQLLRVGATCTESNTAQRIDMKEAIKRIEEIQV</sequence>
<dbReference type="InterPro" id="IPR001245">
    <property type="entry name" value="Ser-Thr/Tyr_kinase_cat_dom"/>
</dbReference>
<feature type="transmembrane region" description="Helical" evidence="14">
    <location>
        <begin position="255"/>
        <end position="275"/>
    </location>
</feature>
<feature type="compositionally biased region" description="Low complexity" evidence="13">
    <location>
        <begin position="298"/>
        <end position="307"/>
    </location>
</feature>
<proteinExistence type="inferred from homology"/>
<keyword evidence="3" id="KW-0964">Secreted</keyword>
<dbReference type="OMA" id="PCAPDSH"/>
<dbReference type="InterPro" id="IPR000719">
    <property type="entry name" value="Prot_kinase_dom"/>
</dbReference>
<comment type="subcellular location">
    <subcellularLocation>
        <location evidence="1">Membrane</location>
        <topology evidence="1">Single-pass membrane protein</topology>
    </subcellularLocation>
    <subcellularLocation>
        <location evidence="2">Secreted</location>
        <location evidence="2">Cell wall</location>
    </subcellularLocation>
</comment>
<gene>
    <name evidence="17" type="ORF">MANES_03G042100v8</name>
</gene>
<dbReference type="Proteomes" id="UP000091857">
    <property type="component" value="Chromosome 3"/>
</dbReference>
<evidence type="ECO:0000256" key="6">
    <source>
        <dbReference type="ARBA" id="ARBA00022692"/>
    </source>
</evidence>
<evidence type="ECO:0000256" key="8">
    <source>
        <dbReference type="ARBA" id="ARBA00022737"/>
    </source>
</evidence>
<dbReference type="Gene3D" id="1.10.510.10">
    <property type="entry name" value="Transferase(Phosphotransferase) domain 1"/>
    <property type="match status" value="1"/>
</dbReference>
<dbReference type="InterPro" id="IPR011009">
    <property type="entry name" value="Kinase-like_dom_sf"/>
</dbReference>
<evidence type="ECO:0000313" key="18">
    <source>
        <dbReference type="Proteomes" id="UP000091857"/>
    </source>
</evidence>
<keyword evidence="5" id="KW-0433">Leucine-rich repeat</keyword>
<keyword evidence="9 14" id="KW-1133">Transmembrane helix</keyword>
<dbReference type="InterPro" id="IPR013210">
    <property type="entry name" value="LRR_N_plant-typ"/>
</dbReference>
<evidence type="ECO:0000256" key="7">
    <source>
        <dbReference type="ARBA" id="ARBA00022729"/>
    </source>
</evidence>
<dbReference type="GO" id="GO:0005524">
    <property type="term" value="F:ATP binding"/>
    <property type="evidence" value="ECO:0007669"/>
    <property type="project" value="InterPro"/>
</dbReference>
<dbReference type="InterPro" id="IPR001611">
    <property type="entry name" value="Leu-rich_rpt"/>
</dbReference>
<feature type="chain" id="PRO_5012157811" description="Protein kinase domain-containing protein" evidence="15">
    <location>
        <begin position="19"/>
        <end position="627"/>
    </location>
</feature>
<protein>
    <recommendedName>
        <fullName evidence="16">Protein kinase domain-containing protein</fullName>
    </recommendedName>
</protein>
<comment type="similarity">
    <text evidence="12">Belongs to the polygalacturonase-inhibiting protein family.</text>
</comment>
<dbReference type="PROSITE" id="PS50011">
    <property type="entry name" value="PROTEIN_KINASE_DOM"/>
    <property type="match status" value="1"/>
</dbReference>
<evidence type="ECO:0000256" key="13">
    <source>
        <dbReference type="SAM" id="MobiDB-lite"/>
    </source>
</evidence>
<dbReference type="OrthoDB" id="418615at2759"/>
<organism evidence="17 18">
    <name type="scientific">Manihot esculenta</name>
    <name type="common">Cassava</name>
    <name type="synonym">Jatropha manihot</name>
    <dbReference type="NCBI Taxonomy" id="3983"/>
    <lineage>
        <taxon>Eukaryota</taxon>
        <taxon>Viridiplantae</taxon>
        <taxon>Streptophyta</taxon>
        <taxon>Embryophyta</taxon>
        <taxon>Tracheophyta</taxon>
        <taxon>Spermatophyta</taxon>
        <taxon>Magnoliopsida</taxon>
        <taxon>eudicotyledons</taxon>
        <taxon>Gunneridae</taxon>
        <taxon>Pentapetalae</taxon>
        <taxon>rosids</taxon>
        <taxon>fabids</taxon>
        <taxon>Malpighiales</taxon>
        <taxon>Euphorbiaceae</taxon>
        <taxon>Crotonoideae</taxon>
        <taxon>Manihoteae</taxon>
        <taxon>Manihot</taxon>
    </lineage>
</organism>
<evidence type="ECO:0000256" key="11">
    <source>
        <dbReference type="ARBA" id="ARBA00023170"/>
    </source>
</evidence>
<name>A0A2C9W4D3_MANES</name>
<evidence type="ECO:0000259" key="16">
    <source>
        <dbReference type="PROSITE" id="PS50011"/>
    </source>
</evidence>
<evidence type="ECO:0000256" key="2">
    <source>
        <dbReference type="ARBA" id="ARBA00004191"/>
    </source>
</evidence>
<evidence type="ECO:0000256" key="12">
    <source>
        <dbReference type="ARBA" id="ARBA00038043"/>
    </source>
</evidence>
<evidence type="ECO:0000256" key="14">
    <source>
        <dbReference type="SAM" id="Phobius"/>
    </source>
</evidence>
<dbReference type="Pfam" id="PF08263">
    <property type="entry name" value="LRRNT_2"/>
    <property type="match status" value="1"/>
</dbReference>
<dbReference type="SUPFAM" id="SSF52058">
    <property type="entry name" value="L domain-like"/>
    <property type="match status" value="1"/>
</dbReference>
<keyword evidence="7 15" id="KW-0732">Signal</keyword>
<keyword evidence="11" id="KW-0675">Receptor</keyword>
<evidence type="ECO:0000256" key="9">
    <source>
        <dbReference type="ARBA" id="ARBA00022989"/>
    </source>
</evidence>
<dbReference type="GO" id="GO:0090404">
    <property type="term" value="C:pollen tube tip"/>
    <property type="evidence" value="ECO:0000318"/>
    <property type="project" value="GO_Central"/>
</dbReference>
<dbReference type="InterPro" id="IPR046959">
    <property type="entry name" value="PRK1-6/SRF4-like"/>
</dbReference>
<dbReference type="GO" id="GO:0004674">
    <property type="term" value="F:protein serine/threonine kinase activity"/>
    <property type="evidence" value="ECO:0000318"/>
    <property type="project" value="GO_Central"/>
</dbReference>
<dbReference type="AlphaFoldDB" id="A0A2C9W4D3"/>
<evidence type="ECO:0000313" key="17">
    <source>
        <dbReference type="EMBL" id="OAY54021.1"/>
    </source>
</evidence>
<dbReference type="Pfam" id="PF13855">
    <property type="entry name" value="LRR_8"/>
    <property type="match status" value="1"/>
</dbReference>
<dbReference type="Pfam" id="PF07714">
    <property type="entry name" value="PK_Tyr_Ser-Thr"/>
    <property type="match status" value="1"/>
</dbReference>
<feature type="signal peptide" evidence="15">
    <location>
        <begin position="1"/>
        <end position="18"/>
    </location>
</feature>